<comment type="caution">
    <text evidence="1">The sequence shown here is derived from an EMBL/GenBank/DDBJ whole genome shotgun (WGS) entry which is preliminary data.</text>
</comment>
<accession>A0ABQ3HUY1</accession>
<name>A0ABQ3HUY1_9SPHI</name>
<sequence length="56" mass="6519">MKCRFYLPQRFVYDIVGQKHTGGRACLGDLDSQRQQRMENFGLMLAQKVLNSNRKA</sequence>
<organism evidence="1 2">
    <name type="scientific">Sphingobacterium griseoflavum</name>
    <dbReference type="NCBI Taxonomy" id="1474952"/>
    <lineage>
        <taxon>Bacteria</taxon>
        <taxon>Pseudomonadati</taxon>
        <taxon>Bacteroidota</taxon>
        <taxon>Sphingobacteriia</taxon>
        <taxon>Sphingobacteriales</taxon>
        <taxon>Sphingobacteriaceae</taxon>
        <taxon>Sphingobacterium</taxon>
    </lineage>
</organism>
<dbReference type="RefSeq" id="WP_189625643.1">
    <property type="nucleotide sequence ID" value="NZ_BNAF01000003.1"/>
</dbReference>
<keyword evidence="2" id="KW-1185">Reference proteome</keyword>
<proteinExistence type="predicted"/>
<reference evidence="2" key="1">
    <citation type="journal article" date="2019" name="Int. J. Syst. Evol. Microbiol.">
        <title>The Global Catalogue of Microorganisms (GCM) 10K type strain sequencing project: providing services to taxonomists for standard genome sequencing and annotation.</title>
        <authorList>
            <consortium name="The Broad Institute Genomics Platform"/>
            <consortium name="The Broad Institute Genome Sequencing Center for Infectious Disease"/>
            <person name="Wu L."/>
            <person name="Ma J."/>
        </authorList>
    </citation>
    <scope>NUCLEOTIDE SEQUENCE [LARGE SCALE GENOMIC DNA]</scope>
    <source>
        <strain evidence="2">CGMCC 1.12966</strain>
    </source>
</reference>
<dbReference type="Proteomes" id="UP000620550">
    <property type="component" value="Unassembled WGS sequence"/>
</dbReference>
<gene>
    <name evidence="1" type="ORF">GCM10017764_11260</name>
</gene>
<evidence type="ECO:0000313" key="1">
    <source>
        <dbReference type="EMBL" id="GHE29944.1"/>
    </source>
</evidence>
<protein>
    <submittedName>
        <fullName evidence="1">Uncharacterized protein</fullName>
    </submittedName>
</protein>
<evidence type="ECO:0000313" key="2">
    <source>
        <dbReference type="Proteomes" id="UP000620550"/>
    </source>
</evidence>
<dbReference type="EMBL" id="BNAF01000003">
    <property type="protein sequence ID" value="GHE29944.1"/>
    <property type="molecule type" value="Genomic_DNA"/>
</dbReference>